<organism evidence="4">
    <name type="scientific">Enterobius vermicularis</name>
    <name type="common">Human pinworm</name>
    <dbReference type="NCBI Taxonomy" id="51028"/>
    <lineage>
        <taxon>Eukaryota</taxon>
        <taxon>Metazoa</taxon>
        <taxon>Ecdysozoa</taxon>
        <taxon>Nematoda</taxon>
        <taxon>Chromadorea</taxon>
        <taxon>Rhabditida</taxon>
        <taxon>Spirurina</taxon>
        <taxon>Oxyuridomorpha</taxon>
        <taxon>Oxyuroidea</taxon>
        <taxon>Oxyuridae</taxon>
        <taxon>Enterobius</taxon>
    </lineage>
</organism>
<evidence type="ECO:0000313" key="2">
    <source>
        <dbReference type="EMBL" id="VDD86217.1"/>
    </source>
</evidence>
<keyword evidence="1" id="KW-0812">Transmembrane</keyword>
<proteinExistence type="predicted"/>
<accession>A0A0N4UW08</accession>
<protein>
    <submittedName>
        <fullName evidence="4">RING-CH-type domain-containing protein</fullName>
    </submittedName>
</protein>
<sequence length="235" mass="26613">MPKMSQAANLVSQLFKKEMSTTDSATCSICKISIGARTDDHSIRPIMSPCLCKKPVHRGCAADVLRDKKRCQECRKRYAYYQYGTFCDYVWRYPCRTTLPILFYLFAFVCIVHKIYETDMINPSFKNYLILLRSEILVLLLVSIVLIPCMFYIYGFARKNFVKQHGQVVALERISAPKIINNNNLQQTTCSSTLNGSMHVHHSNQTSINVPTNLTSGNCLAASTPLPTKIGKPEV</sequence>
<gene>
    <name evidence="2" type="ORF">EVEC_LOCUS1360</name>
</gene>
<feature type="transmembrane region" description="Helical" evidence="1">
    <location>
        <begin position="136"/>
        <end position="157"/>
    </location>
</feature>
<evidence type="ECO:0000313" key="4">
    <source>
        <dbReference type="WBParaSite" id="EVEC_0000165201-mRNA-1"/>
    </source>
</evidence>
<dbReference type="AlphaFoldDB" id="A0A0N4UW08"/>
<feature type="transmembrane region" description="Helical" evidence="1">
    <location>
        <begin position="99"/>
        <end position="116"/>
    </location>
</feature>
<dbReference type="EMBL" id="UXUI01007201">
    <property type="protein sequence ID" value="VDD86217.1"/>
    <property type="molecule type" value="Genomic_DNA"/>
</dbReference>
<reference evidence="2 3" key="2">
    <citation type="submission" date="2018-10" db="EMBL/GenBank/DDBJ databases">
        <authorList>
            <consortium name="Pathogen Informatics"/>
        </authorList>
    </citation>
    <scope>NUCLEOTIDE SEQUENCE [LARGE SCALE GENOMIC DNA]</scope>
</reference>
<dbReference type="Proteomes" id="UP000274131">
    <property type="component" value="Unassembled WGS sequence"/>
</dbReference>
<evidence type="ECO:0000313" key="3">
    <source>
        <dbReference type="Proteomes" id="UP000274131"/>
    </source>
</evidence>
<reference evidence="4" key="1">
    <citation type="submission" date="2017-02" db="UniProtKB">
        <authorList>
            <consortium name="WormBaseParasite"/>
        </authorList>
    </citation>
    <scope>IDENTIFICATION</scope>
</reference>
<keyword evidence="1" id="KW-1133">Transmembrane helix</keyword>
<dbReference type="WBParaSite" id="EVEC_0000165201-mRNA-1">
    <property type="protein sequence ID" value="EVEC_0000165201-mRNA-1"/>
    <property type="gene ID" value="EVEC_0000165201"/>
</dbReference>
<name>A0A0N4UW08_ENTVE</name>
<keyword evidence="3" id="KW-1185">Reference proteome</keyword>
<keyword evidence="1" id="KW-0472">Membrane</keyword>
<evidence type="ECO:0000256" key="1">
    <source>
        <dbReference type="SAM" id="Phobius"/>
    </source>
</evidence>